<organism evidence="2 3">
    <name type="scientific">Meloidogyne incognita</name>
    <name type="common">Southern root-knot nematode worm</name>
    <name type="synonym">Oxyuris incognita</name>
    <dbReference type="NCBI Taxonomy" id="6306"/>
    <lineage>
        <taxon>Eukaryota</taxon>
        <taxon>Metazoa</taxon>
        <taxon>Ecdysozoa</taxon>
        <taxon>Nematoda</taxon>
        <taxon>Chromadorea</taxon>
        <taxon>Rhabditida</taxon>
        <taxon>Tylenchina</taxon>
        <taxon>Tylenchomorpha</taxon>
        <taxon>Tylenchoidea</taxon>
        <taxon>Meloidogynidae</taxon>
        <taxon>Meloidogyninae</taxon>
        <taxon>Meloidogyne</taxon>
        <taxon>Meloidogyne incognita group</taxon>
    </lineage>
</organism>
<name>A0A914KVY6_MELIC</name>
<dbReference type="WBParaSite" id="Minc3s00138g05787">
    <property type="protein sequence ID" value="Minc3s00138g05787"/>
    <property type="gene ID" value="Minc3s00138g05787"/>
</dbReference>
<keyword evidence="1" id="KW-0472">Membrane</keyword>
<sequence length="204" mass="23950">MDFSIFFNFIHNNSILVDIFNSILVAFIFLDGLVVWCIFYIVSSSIQGNCIIDILFFANGRNIQIIFFKRNIFLADRISVFVDINSRFLLKFIIVLTLDFIISIEVIRSNFLFTFLNRFCNRRNVIICRNSIFIIRDGILAINNVFFVIRNVLLTIRLGFFIIRNVLLIIRNIFVIRGVLFIIRDVILVIRDGFFVIRNGFLVI</sequence>
<evidence type="ECO:0000313" key="3">
    <source>
        <dbReference type="WBParaSite" id="Minc3s00138g05787"/>
    </source>
</evidence>
<protein>
    <submittedName>
        <fullName evidence="3">Uncharacterized protein</fullName>
    </submittedName>
</protein>
<evidence type="ECO:0000313" key="2">
    <source>
        <dbReference type="Proteomes" id="UP000887563"/>
    </source>
</evidence>
<feature type="transmembrane region" description="Helical" evidence="1">
    <location>
        <begin position="20"/>
        <end position="43"/>
    </location>
</feature>
<reference evidence="3" key="1">
    <citation type="submission" date="2022-11" db="UniProtKB">
        <authorList>
            <consortium name="WormBaseParasite"/>
        </authorList>
    </citation>
    <scope>IDENTIFICATION</scope>
</reference>
<evidence type="ECO:0000256" key="1">
    <source>
        <dbReference type="SAM" id="Phobius"/>
    </source>
</evidence>
<proteinExistence type="predicted"/>
<dbReference type="Proteomes" id="UP000887563">
    <property type="component" value="Unplaced"/>
</dbReference>
<keyword evidence="2" id="KW-1185">Reference proteome</keyword>
<keyword evidence="1" id="KW-0812">Transmembrane</keyword>
<accession>A0A914KVY6</accession>
<dbReference type="AlphaFoldDB" id="A0A914KVY6"/>
<keyword evidence="1" id="KW-1133">Transmembrane helix</keyword>
<feature type="transmembrane region" description="Helical" evidence="1">
    <location>
        <begin position="88"/>
        <end position="107"/>
    </location>
</feature>